<evidence type="ECO:0000256" key="2">
    <source>
        <dbReference type="ARBA" id="ARBA00022670"/>
    </source>
</evidence>
<dbReference type="Proteomes" id="UP000186309">
    <property type="component" value="Chromosome"/>
</dbReference>
<dbReference type="InterPro" id="IPR038765">
    <property type="entry name" value="Papain-like_cys_pep_sf"/>
</dbReference>
<organism evidence="6 7">
    <name type="scientific">Paludisphaera borealis</name>
    <dbReference type="NCBI Taxonomy" id="1387353"/>
    <lineage>
        <taxon>Bacteria</taxon>
        <taxon>Pseudomonadati</taxon>
        <taxon>Planctomycetota</taxon>
        <taxon>Planctomycetia</taxon>
        <taxon>Isosphaerales</taxon>
        <taxon>Isosphaeraceae</taxon>
        <taxon>Paludisphaera</taxon>
    </lineage>
</organism>
<proteinExistence type="inferred from homology"/>
<keyword evidence="2" id="KW-0645">Protease</keyword>
<dbReference type="KEGG" id="pbor:BSF38_03612"/>
<reference evidence="7" key="1">
    <citation type="submission" date="2016-12" db="EMBL/GenBank/DDBJ databases">
        <title>Comparative genomics of four Isosphaeraceae planctomycetes: a common pool of plasmids and glycoside hydrolase genes.</title>
        <authorList>
            <person name="Ivanova A."/>
        </authorList>
    </citation>
    <scope>NUCLEOTIDE SEQUENCE [LARGE SCALE GENOMIC DNA]</scope>
    <source>
        <strain evidence="7">PX4</strain>
    </source>
</reference>
<evidence type="ECO:0000313" key="6">
    <source>
        <dbReference type="EMBL" id="APW62080.1"/>
    </source>
</evidence>
<evidence type="ECO:0000256" key="3">
    <source>
        <dbReference type="ARBA" id="ARBA00022801"/>
    </source>
</evidence>
<evidence type="ECO:0000256" key="1">
    <source>
        <dbReference type="ARBA" id="ARBA00007074"/>
    </source>
</evidence>
<feature type="domain" description="NlpC/P60" evidence="5">
    <location>
        <begin position="158"/>
        <end position="247"/>
    </location>
</feature>
<protein>
    <recommendedName>
        <fullName evidence="5">NlpC/P60 domain-containing protein</fullName>
    </recommendedName>
</protein>
<dbReference type="AlphaFoldDB" id="A0A1U7CT06"/>
<dbReference type="RefSeq" id="WP_237170511.1">
    <property type="nucleotide sequence ID" value="NZ_CP019082.1"/>
</dbReference>
<keyword evidence="3" id="KW-0378">Hydrolase</keyword>
<evidence type="ECO:0000259" key="5">
    <source>
        <dbReference type="Pfam" id="PF00877"/>
    </source>
</evidence>
<keyword evidence="4" id="KW-0788">Thiol protease</keyword>
<sequence>MTMPSPSHPRFSTGAFPLAATLLATAGVFCGVSIPGVDWQARAQAQPAASSGSYGVEFRHPIPDLIDDLLSTERGDPRLEASIPHSEWYSKGVERRFHGWGPEPRTYPPLPGLDRRSVDWKRERVIAEAIRFLGYAYQHHHLPDWNPPASWPWTHTCAGGNGKGFDCSNFTSFVYNQGFGIHLNSDVGRQATLEHALEGNHGREIRVHRVELPESYDERIKTLRTGDLVYIRHERDPHVSHVVIWVGPIGRSPSGVPLVIDSHGGGVNDDDGRPIPCGVQLRPYRKSSWYNRRASHAHRLFEERP</sequence>
<dbReference type="InterPro" id="IPR000064">
    <property type="entry name" value="NLP_P60_dom"/>
</dbReference>
<comment type="similarity">
    <text evidence="1">Belongs to the peptidase C40 family.</text>
</comment>
<dbReference type="Gene3D" id="3.90.1720.10">
    <property type="entry name" value="endopeptidase domain like (from Nostoc punctiforme)"/>
    <property type="match status" value="1"/>
</dbReference>
<accession>A0A1U7CT06</accession>
<gene>
    <name evidence="6" type="ORF">BSF38_03612</name>
</gene>
<keyword evidence="7" id="KW-1185">Reference proteome</keyword>
<dbReference type="SUPFAM" id="SSF54001">
    <property type="entry name" value="Cysteine proteinases"/>
    <property type="match status" value="1"/>
</dbReference>
<evidence type="ECO:0000256" key="4">
    <source>
        <dbReference type="ARBA" id="ARBA00022807"/>
    </source>
</evidence>
<dbReference type="EMBL" id="CP019082">
    <property type="protein sequence ID" value="APW62080.1"/>
    <property type="molecule type" value="Genomic_DNA"/>
</dbReference>
<name>A0A1U7CT06_9BACT</name>
<dbReference type="GO" id="GO:0008234">
    <property type="term" value="F:cysteine-type peptidase activity"/>
    <property type="evidence" value="ECO:0007669"/>
    <property type="project" value="UniProtKB-KW"/>
</dbReference>
<dbReference type="Pfam" id="PF00877">
    <property type="entry name" value="NLPC_P60"/>
    <property type="match status" value="1"/>
</dbReference>
<dbReference type="GO" id="GO:0006508">
    <property type="term" value="P:proteolysis"/>
    <property type="evidence" value="ECO:0007669"/>
    <property type="project" value="UniProtKB-KW"/>
</dbReference>
<evidence type="ECO:0000313" key="7">
    <source>
        <dbReference type="Proteomes" id="UP000186309"/>
    </source>
</evidence>